<gene>
    <name evidence="2" type="ORF">IRJ16_16150</name>
</gene>
<dbReference type="Proteomes" id="UP000622475">
    <property type="component" value="Unassembled WGS sequence"/>
</dbReference>
<evidence type="ECO:0000256" key="1">
    <source>
        <dbReference type="SAM" id="SignalP"/>
    </source>
</evidence>
<reference evidence="2" key="1">
    <citation type="submission" date="2020-10" db="EMBL/GenBank/DDBJ databases">
        <title>Mucilaginibacter mali sp. nov., isolated from rhizosphere soil of apple orchard.</title>
        <authorList>
            <person name="Lee J.-S."/>
            <person name="Kim H.S."/>
            <person name="Kim J.-S."/>
        </authorList>
    </citation>
    <scope>NUCLEOTIDE SEQUENCE</scope>
    <source>
        <strain evidence="2">KCTC 22746</strain>
    </source>
</reference>
<proteinExistence type="predicted"/>
<dbReference type="EMBL" id="JADFFL010000006">
    <property type="protein sequence ID" value="MBE9663421.1"/>
    <property type="molecule type" value="Genomic_DNA"/>
</dbReference>
<keyword evidence="3" id="KW-1185">Reference proteome</keyword>
<comment type="caution">
    <text evidence="2">The sequence shown here is derived from an EMBL/GenBank/DDBJ whole genome shotgun (WGS) entry which is preliminary data.</text>
</comment>
<evidence type="ECO:0000313" key="2">
    <source>
        <dbReference type="EMBL" id="MBE9663421.1"/>
    </source>
</evidence>
<dbReference type="AlphaFoldDB" id="A0A929L566"/>
<sequence length="146" mass="16126">MHIIPKRISTVALLSLLLIGSAISTASAKPVFKSDPTDELKIREVLVSQQLFVTKFSPAKGKASKGKKLVNFSAELKGVFMVVYMDNDTTYTVTDWIRCPEAGCPAMKTYNYGTAEYRKLDTMITISKKNSVALQKRFAGLVASKR</sequence>
<keyword evidence="1" id="KW-0732">Signal</keyword>
<feature type="chain" id="PRO_5036864691" evidence="1">
    <location>
        <begin position="29"/>
        <end position="146"/>
    </location>
</feature>
<accession>A0A929L566</accession>
<protein>
    <submittedName>
        <fullName evidence="2">Uncharacterized protein</fullName>
    </submittedName>
</protein>
<organism evidence="2 3">
    <name type="scientific">Mucilaginibacter myungsuensis</name>
    <dbReference type="NCBI Taxonomy" id="649104"/>
    <lineage>
        <taxon>Bacteria</taxon>
        <taxon>Pseudomonadati</taxon>
        <taxon>Bacteroidota</taxon>
        <taxon>Sphingobacteriia</taxon>
        <taxon>Sphingobacteriales</taxon>
        <taxon>Sphingobacteriaceae</taxon>
        <taxon>Mucilaginibacter</taxon>
    </lineage>
</organism>
<evidence type="ECO:0000313" key="3">
    <source>
        <dbReference type="Proteomes" id="UP000622475"/>
    </source>
</evidence>
<name>A0A929L566_9SPHI</name>
<dbReference type="RefSeq" id="WP_194112654.1">
    <property type="nucleotide sequence ID" value="NZ_JADFFL010000006.1"/>
</dbReference>
<feature type="signal peptide" evidence="1">
    <location>
        <begin position="1"/>
        <end position="28"/>
    </location>
</feature>